<evidence type="ECO:0000256" key="1">
    <source>
        <dbReference type="ARBA" id="ARBA00023002"/>
    </source>
</evidence>
<dbReference type="Proteomes" id="UP000054935">
    <property type="component" value="Unassembled WGS sequence"/>
</dbReference>
<dbReference type="EMBL" id="CYSE01000001">
    <property type="protein sequence ID" value="CUH75941.1"/>
    <property type="molecule type" value="Genomic_DNA"/>
</dbReference>
<evidence type="ECO:0000313" key="4">
    <source>
        <dbReference type="Proteomes" id="UP000054935"/>
    </source>
</evidence>
<organism evidence="3 4">
    <name type="scientific">Tropicibacter naphthalenivorans</name>
    <dbReference type="NCBI Taxonomy" id="441103"/>
    <lineage>
        <taxon>Bacteria</taxon>
        <taxon>Pseudomonadati</taxon>
        <taxon>Pseudomonadota</taxon>
        <taxon>Alphaproteobacteria</taxon>
        <taxon>Rhodobacterales</taxon>
        <taxon>Roseobacteraceae</taxon>
        <taxon>Tropicibacter</taxon>
    </lineage>
</organism>
<dbReference type="AlphaFoldDB" id="A0A0P1GMT2"/>
<dbReference type="GO" id="GO:0005737">
    <property type="term" value="C:cytoplasm"/>
    <property type="evidence" value="ECO:0007669"/>
    <property type="project" value="TreeGrafter"/>
</dbReference>
<dbReference type="GO" id="GO:0016491">
    <property type="term" value="F:oxidoreductase activity"/>
    <property type="evidence" value="ECO:0007669"/>
    <property type="project" value="UniProtKB-KW"/>
</dbReference>
<reference evidence="3 4" key="1">
    <citation type="submission" date="2015-09" db="EMBL/GenBank/DDBJ databases">
        <authorList>
            <consortium name="Swine Surveillance"/>
        </authorList>
    </citation>
    <scope>NUCLEOTIDE SEQUENCE [LARGE SCALE GENOMIC DNA]</scope>
    <source>
        <strain evidence="3 4">CECT 7648</strain>
    </source>
</reference>
<evidence type="ECO:0000259" key="2">
    <source>
        <dbReference type="Pfam" id="PF01266"/>
    </source>
</evidence>
<name>A0A0P1GMT2_9RHOB</name>
<dbReference type="Gene3D" id="3.50.50.60">
    <property type="entry name" value="FAD/NAD(P)-binding domain"/>
    <property type="match status" value="2"/>
</dbReference>
<sequence>MRKVIVIGAGINGVSAAIWLRRMGADVTLVDKGLPGQGASFGNAGVLAASAVVPLTTPGLMTKAPGMLLDSDFPLFMRWGYLPRMVPWLLRYAAHANDRDTRRIAAALLPVIGDTLDQHLALTEGLPSRRFIAPSDYTFAYASRAAFQADRYTWDLRRSAGFEPKLLEGDALRAYEPTLGSAIRCLGVLGGHGHILDPGGYVAALAADFAAMGGTVMQTEVQDVTLEAGQITEVLTSQGTLPCDAAVLSAGVWSGPLARRLGLRVPMESERGYHLMLRGVSGGPKVPVMVESGKFVATPMAEGLRLAGIVEFGGLRASASRAPLELLRRQARRAFPGLTWQSEEPWMGHRPAPSDSLPLVGEIGKTGVFTAFGHHHIGLTGGPKTGRWVAGLIAGQPTNADLAPYDPNRFRR</sequence>
<evidence type="ECO:0000313" key="3">
    <source>
        <dbReference type="EMBL" id="CUH75941.1"/>
    </source>
</evidence>
<dbReference type="InterPro" id="IPR006076">
    <property type="entry name" value="FAD-dep_OxRdtase"/>
</dbReference>
<keyword evidence="4" id="KW-1185">Reference proteome</keyword>
<proteinExistence type="predicted"/>
<dbReference type="PANTHER" id="PTHR13847">
    <property type="entry name" value="SARCOSINE DEHYDROGENASE-RELATED"/>
    <property type="match status" value="1"/>
</dbReference>
<dbReference type="PANTHER" id="PTHR13847:SF289">
    <property type="entry name" value="GLYCINE OXIDASE"/>
    <property type="match status" value="1"/>
</dbReference>
<feature type="domain" description="FAD dependent oxidoreductase" evidence="2">
    <location>
        <begin position="3"/>
        <end position="391"/>
    </location>
</feature>
<dbReference type="Pfam" id="PF01266">
    <property type="entry name" value="DAO"/>
    <property type="match status" value="1"/>
</dbReference>
<dbReference type="Gene3D" id="3.30.9.10">
    <property type="entry name" value="D-Amino Acid Oxidase, subunit A, domain 2"/>
    <property type="match status" value="1"/>
</dbReference>
<dbReference type="InterPro" id="IPR036188">
    <property type="entry name" value="FAD/NAD-bd_sf"/>
</dbReference>
<dbReference type="SUPFAM" id="SSF51905">
    <property type="entry name" value="FAD/NAD(P)-binding domain"/>
    <property type="match status" value="1"/>
</dbReference>
<keyword evidence="1 3" id="KW-0560">Oxidoreductase</keyword>
<accession>A0A0P1GMT2</accession>
<gene>
    <name evidence="3" type="primary">dadA</name>
    <name evidence="3" type="ORF">TRN7648_00702</name>
</gene>
<dbReference type="STRING" id="441103.TRN7648_00702"/>
<protein>
    <submittedName>
        <fullName evidence="3">D-amino acid dehydrogenase small subunit</fullName>
        <ecNumber evidence="3">1.4.99.6</ecNumber>
    </submittedName>
</protein>
<dbReference type="SUPFAM" id="SSF54373">
    <property type="entry name" value="FAD-linked reductases, C-terminal domain"/>
    <property type="match status" value="1"/>
</dbReference>
<dbReference type="EC" id="1.4.99.6" evidence="3"/>